<dbReference type="CDD" id="cd13866">
    <property type="entry name" value="CuRO_2_BOD"/>
    <property type="match status" value="1"/>
</dbReference>
<evidence type="ECO:0000256" key="3">
    <source>
        <dbReference type="SAM" id="MobiDB-lite"/>
    </source>
</evidence>
<evidence type="ECO:0000313" key="7">
    <source>
        <dbReference type="Proteomes" id="UP000431533"/>
    </source>
</evidence>
<dbReference type="CDD" id="cd13889">
    <property type="entry name" value="CuRO_3_BOD"/>
    <property type="match status" value="1"/>
</dbReference>
<organism evidence="6 7">
    <name type="scientific">Lachnellula hyalina</name>
    <dbReference type="NCBI Taxonomy" id="1316788"/>
    <lineage>
        <taxon>Eukaryota</taxon>
        <taxon>Fungi</taxon>
        <taxon>Dikarya</taxon>
        <taxon>Ascomycota</taxon>
        <taxon>Pezizomycotina</taxon>
        <taxon>Leotiomycetes</taxon>
        <taxon>Helotiales</taxon>
        <taxon>Lachnaceae</taxon>
        <taxon>Lachnellula</taxon>
    </lineage>
</organism>
<reference evidence="6 7" key="1">
    <citation type="submission" date="2018-05" db="EMBL/GenBank/DDBJ databases">
        <title>Genome sequencing and assembly of the regulated plant pathogen Lachnellula willkommii and related sister species for the development of diagnostic species identification markers.</title>
        <authorList>
            <person name="Giroux E."/>
            <person name="Bilodeau G."/>
        </authorList>
    </citation>
    <scope>NUCLEOTIDE SEQUENCE [LARGE SCALE GENOMIC DNA]</scope>
    <source>
        <strain evidence="6 7">CBS 185.66</strain>
    </source>
</reference>
<evidence type="ECO:0000256" key="2">
    <source>
        <dbReference type="ARBA" id="ARBA00023008"/>
    </source>
</evidence>
<sequence length="681" mass="75529">MPPSNNAKQRRGSGVLIRRRWDEMRKQEVTASYISNSYDGSELVFKHFQGPPSAYASTINLLKTPQPQSISSSSVNLIMSYKTLAILATLLTRTVLAGIDNWLSPEYKFIFQFPLPIPSIAQPITSYKNPSTGATIDYFEIDIVPFDKQTYPDLGTTSYVGYNGTAPGPTFHMTRGREAVVRFINKYDRPSSIHLHGSYSRTPFDGWAEDRTFPGEYKDYYYPNAQPMRTLWYHDHSLSITAVNAYFGQAGFYILDDPAIDAQLKLPSGDYDIPLMLAAKQFLPSGQLVSPATTHVSLWGDVITVNAQPWPYLNVEPRKYKFRLLDASVSRSFSLFLVADSDPNTRLEFIVVGADAGYLSSSVPTKSLVIAMAERYEIVIDFAKYQGQNLTLMNERKFQNNPDYPATDRVLRFVVGTHVSSTDGNGDVPNQLVTLNNPENHPVIDKQFTFETKNGQWLINGVGFEDVQNRVLAFPKQGKVQRWELINNSGGWSHPIHIHLIDFQVTKRSGGRAAVEPYEATALKDVVYLGQNEKVEVVANFAPWSGVYMFHCHNLVHEDDDMMAAFNVSQVDLSAFGYPETTSFIDPMTPAFRSKPISSLPFPQGTAQYFADIPVSVLKRFQDLNAYPDSKGVENALKSFYLTATDAAVAPVSTGGSGGGGGGGKTTLSTQTSGTKTSTAR</sequence>
<feature type="compositionally biased region" description="Low complexity" evidence="3">
    <location>
        <begin position="666"/>
        <end position="681"/>
    </location>
</feature>
<evidence type="ECO:0000256" key="1">
    <source>
        <dbReference type="ARBA" id="ARBA00010609"/>
    </source>
</evidence>
<dbReference type="InterPro" id="IPR008972">
    <property type="entry name" value="Cupredoxin"/>
</dbReference>
<feature type="domain" description="Plastocyanin-like" evidence="4">
    <location>
        <begin position="447"/>
        <end position="569"/>
    </location>
</feature>
<dbReference type="RefSeq" id="XP_031005592.1">
    <property type="nucleotide sequence ID" value="XM_031149778.1"/>
</dbReference>
<dbReference type="Proteomes" id="UP000431533">
    <property type="component" value="Unassembled WGS sequence"/>
</dbReference>
<feature type="domain" description="Plastocyanin-like" evidence="5">
    <location>
        <begin position="149"/>
        <end position="258"/>
    </location>
</feature>
<dbReference type="OrthoDB" id="262547at2759"/>
<dbReference type="GeneID" id="41985021"/>
<dbReference type="InterPro" id="IPR011707">
    <property type="entry name" value="Cu-oxidase-like_N"/>
</dbReference>
<dbReference type="InterPro" id="IPR045087">
    <property type="entry name" value="Cu-oxidase_fam"/>
</dbReference>
<dbReference type="GO" id="GO:0005507">
    <property type="term" value="F:copper ion binding"/>
    <property type="evidence" value="ECO:0007669"/>
    <property type="project" value="InterPro"/>
</dbReference>
<evidence type="ECO:0000259" key="4">
    <source>
        <dbReference type="Pfam" id="PF07731"/>
    </source>
</evidence>
<accession>A0A8H8R1R8</accession>
<comment type="similarity">
    <text evidence="1">Belongs to the multicopper oxidase family.</text>
</comment>
<dbReference type="Gene3D" id="2.60.40.420">
    <property type="entry name" value="Cupredoxins - blue copper proteins"/>
    <property type="match status" value="3"/>
</dbReference>
<dbReference type="PANTHER" id="PTHR48267">
    <property type="entry name" value="CUPREDOXIN SUPERFAMILY PROTEIN"/>
    <property type="match status" value="1"/>
</dbReference>
<evidence type="ECO:0000313" key="6">
    <source>
        <dbReference type="EMBL" id="TVY26804.1"/>
    </source>
</evidence>
<feature type="region of interest" description="Disordered" evidence="3">
    <location>
        <begin position="654"/>
        <end position="681"/>
    </location>
</feature>
<feature type="compositionally biased region" description="Gly residues" evidence="3">
    <location>
        <begin position="655"/>
        <end position="665"/>
    </location>
</feature>
<protein>
    <submittedName>
        <fullName evidence="6">Bilirubin oxidase</fullName>
    </submittedName>
</protein>
<dbReference type="GO" id="GO:0016491">
    <property type="term" value="F:oxidoreductase activity"/>
    <property type="evidence" value="ECO:0007669"/>
    <property type="project" value="InterPro"/>
</dbReference>
<proteinExistence type="inferred from homology"/>
<evidence type="ECO:0000259" key="5">
    <source>
        <dbReference type="Pfam" id="PF07732"/>
    </source>
</evidence>
<keyword evidence="7" id="KW-1185">Reference proteome</keyword>
<keyword evidence="2" id="KW-0186">Copper</keyword>
<dbReference type="Pfam" id="PF07732">
    <property type="entry name" value="Cu-oxidase_3"/>
    <property type="match status" value="1"/>
</dbReference>
<name>A0A8H8R1R8_9HELO</name>
<dbReference type="EMBL" id="QGMH01000061">
    <property type="protein sequence ID" value="TVY26804.1"/>
    <property type="molecule type" value="Genomic_DNA"/>
</dbReference>
<dbReference type="AlphaFoldDB" id="A0A8H8R1R8"/>
<comment type="caution">
    <text evidence="6">The sequence shown here is derived from an EMBL/GenBank/DDBJ whole genome shotgun (WGS) entry which is preliminary data.</text>
</comment>
<gene>
    <name evidence="6" type="primary">BLRO</name>
    <name evidence="6" type="ORF">LHYA1_G004823</name>
</gene>
<dbReference type="Pfam" id="PF07731">
    <property type="entry name" value="Cu-oxidase_2"/>
    <property type="match status" value="1"/>
</dbReference>
<dbReference type="PANTHER" id="PTHR48267:SF1">
    <property type="entry name" value="BILIRUBIN OXIDASE"/>
    <property type="match status" value="1"/>
</dbReference>
<dbReference type="InterPro" id="IPR011706">
    <property type="entry name" value="Cu-oxidase_C"/>
</dbReference>
<dbReference type="SUPFAM" id="SSF49503">
    <property type="entry name" value="Cupredoxins"/>
    <property type="match status" value="3"/>
</dbReference>